<dbReference type="EMBL" id="KN847477">
    <property type="protein sequence ID" value="KIX06346.1"/>
    <property type="molecule type" value="Genomic_DNA"/>
</dbReference>
<dbReference type="InterPro" id="IPR011051">
    <property type="entry name" value="RmlC_Cupin_sf"/>
</dbReference>
<dbReference type="OrthoDB" id="5840532at2759"/>
<evidence type="ECO:0000313" key="3">
    <source>
        <dbReference type="Proteomes" id="UP000053617"/>
    </source>
</evidence>
<evidence type="ECO:0000259" key="1">
    <source>
        <dbReference type="Pfam" id="PF07883"/>
    </source>
</evidence>
<dbReference type="Pfam" id="PF07883">
    <property type="entry name" value="Cupin_2"/>
    <property type="match status" value="1"/>
</dbReference>
<dbReference type="InterPro" id="IPR047142">
    <property type="entry name" value="OryJ/VirC-like"/>
</dbReference>
<dbReference type="InterPro" id="IPR014710">
    <property type="entry name" value="RmlC-like_jellyroll"/>
</dbReference>
<dbReference type="CDD" id="cd02231">
    <property type="entry name" value="cupin_BLL6423-like"/>
    <property type="match status" value="1"/>
</dbReference>
<reference evidence="2 3" key="1">
    <citation type="submission" date="2015-01" db="EMBL/GenBank/DDBJ databases">
        <title>The Genome Sequence of Rhinocladiella mackenzie CBS 650.93.</title>
        <authorList>
            <consortium name="The Broad Institute Genomics Platform"/>
            <person name="Cuomo C."/>
            <person name="de Hoog S."/>
            <person name="Gorbushina A."/>
            <person name="Stielow B."/>
            <person name="Teixiera M."/>
            <person name="Abouelleil A."/>
            <person name="Chapman S.B."/>
            <person name="Priest M."/>
            <person name="Young S.K."/>
            <person name="Wortman J."/>
            <person name="Nusbaum C."/>
            <person name="Birren B."/>
        </authorList>
    </citation>
    <scope>NUCLEOTIDE SEQUENCE [LARGE SCALE GENOMIC DNA]</scope>
    <source>
        <strain evidence="2 3">CBS 650.93</strain>
    </source>
</reference>
<sequence length="193" mass="20865">MAANNVEFQPSPLHVPTVHITTHNAAGLATLHSSEKPKAEPYPAHKFSSTTLYTTSAMPPNLNDDVDLKLHQDVVAGGKLGVVQPKGTVLRYADFAPSSVGFMHRTQSLDYGIVLEGTVTLELDDGSTTTLTQGDVAIQRATMHAWSNPSKTEWARVLFVLQDCEPLMVNGKRFKEELGHAAGSVQSSGNDRE</sequence>
<accession>A0A0D2IT29</accession>
<dbReference type="PANTHER" id="PTHR36156:SF2">
    <property type="entry name" value="CUPIN TYPE-2 DOMAIN-CONTAINING PROTEIN"/>
    <property type="match status" value="1"/>
</dbReference>
<dbReference type="GeneID" id="25292393"/>
<feature type="domain" description="Cupin type-2" evidence="1">
    <location>
        <begin position="95"/>
        <end position="160"/>
    </location>
</feature>
<dbReference type="AlphaFoldDB" id="A0A0D2IT29"/>
<dbReference type="STRING" id="1442369.A0A0D2IT29"/>
<gene>
    <name evidence="2" type="ORF">Z518_04322</name>
</gene>
<dbReference type="VEuPathDB" id="FungiDB:Z518_04322"/>
<proteinExistence type="predicted"/>
<name>A0A0D2IT29_9EURO</name>
<keyword evidence="3" id="KW-1185">Reference proteome</keyword>
<dbReference type="PANTHER" id="PTHR36156">
    <property type="entry name" value="SLR2101 PROTEIN"/>
    <property type="match status" value="1"/>
</dbReference>
<dbReference type="RefSeq" id="XP_013273482.1">
    <property type="nucleotide sequence ID" value="XM_013418028.1"/>
</dbReference>
<dbReference type="Proteomes" id="UP000053617">
    <property type="component" value="Unassembled WGS sequence"/>
</dbReference>
<evidence type="ECO:0000313" key="2">
    <source>
        <dbReference type="EMBL" id="KIX06346.1"/>
    </source>
</evidence>
<organism evidence="2 3">
    <name type="scientific">Rhinocladiella mackenziei CBS 650.93</name>
    <dbReference type="NCBI Taxonomy" id="1442369"/>
    <lineage>
        <taxon>Eukaryota</taxon>
        <taxon>Fungi</taxon>
        <taxon>Dikarya</taxon>
        <taxon>Ascomycota</taxon>
        <taxon>Pezizomycotina</taxon>
        <taxon>Eurotiomycetes</taxon>
        <taxon>Chaetothyriomycetidae</taxon>
        <taxon>Chaetothyriales</taxon>
        <taxon>Herpotrichiellaceae</taxon>
        <taxon>Rhinocladiella</taxon>
    </lineage>
</organism>
<dbReference type="SUPFAM" id="SSF51182">
    <property type="entry name" value="RmlC-like cupins"/>
    <property type="match status" value="1"/>
</dbReference>
<protein>
    <recommendedName>
        <fullName evidence="1">Cupin type-2 domain-containing protein</fullName>
    </recommendedName>
</protein>
<dbReference type="Gene3D" id="2.60.120.10">
    <property type="entry name" value="Jelly Rolls"/>
    <property type="match status" value="1"/>
</dbReference>
<dbReference type="InterPro" id="IPR013096">
    <property type="entry name" value="Cupin_2"/>
</dbReference>
<dbReference type="HOGENOM" id="CLU_096188_0_0_1"/>